<organism evidence="5 6">
    <name type="scientific">Pseudonocardia charpentierae</name>
    <dbReference type="NCBI Taxonomy" id="3075545"/>
    <lineage>
        <taxon>Bacteria</taxon>
        <taxon>Bacillati</taxon>
        <taxon>Actinomycetota</taxon>
        <taxon>Actinomycetes</taxon>
        <taxon>Pseudonocardiales</taxon>
        <taxon>Pseudonocardiaceae</taxon>
        <taxon>Pseudonocardia</taxon>
    </lineage>
</organism>
<gene>
    <name evidence="5" type="ORF">RM445_29580</name>
</gene>
<keyword evidence="3" id="KW-0804">Transcription</keyword>
<dbReference type="InterPro" id="IPR000792">
    <property type="entry name" value="Tscrpt_reg_LuxR_C"/>
</dbReference>
<reference evidence="6" key="1">
    <citation type="submission" date="2023-07" db="EMBL/GenBank/DDBJ databases">
        <title>30 novel species of actinomycetes from the DSMZ collection.</title>
        <authorList>
            <person name="Nouioui I."/>
        </authorList>
    </citation>
    <scope>NUCLEOTIDE SEQUENCE [LARGE SCALE GENOMIC DNA]</scope>
    <source>
        <strain evidence="6">DSM 45834</strain>
    </source>
</reference>
<keyword evidence="1" id="KW-0805">Transcription regulation</keyword>
<dbReference type="EMBL" id="JAVREJ010000039">
    <property type="protein sequence ID" value="MDT0353648.1"/>
    <property type="molecule type" value="Genomic_DNA"/>
</dbReference>
<keyword evidence="6" id="KW-1185">Reference proteome</keyword>
<protein>
    <submittedName>
        <fullName evidence="5">Helix-turn-helix transcriptional regulator</fullName>
    </submittedName>
</protein>
<dbReference type="PANTHER" id="PTHR44688:SF16">
    <property type="entry name" value="DNA-BINDING TRANSCRIPTIONAL ACTIVATOR DEVR_DOSR"/>
    <property type="match status" value="1"/>
</dbReference>
<feature type="domain" description="HTH luxR-type" evidence="4">
    <location>
        <begin position="187"/>
        <end position="252"/>
    </location>
</feature>
<evidence type="ECO:0000256" key="3">
    <source>
        <dbReference type="ARBA" id="ARBA00023163"/>
    </source>
</evidence>
<keyword evidence="2" id="KW-0238">DNA-binding</keyword>
<evidence type="ECO:0000259" key="4">
    <source>
        <dbReference type="PROSITE" id="PS50043"/>
    </source>
</evidence>
<dbReference type="RefSeq" id="WP_311560161.1">
    <property type="nucleotide sequence ID" value="NZ_JAVREJ010000039.1"/>
</dbReference>
<dbReference type="Proteomes" id="UP001183202">
    <property type="component" value="Unassembled WGS sequence"/>
</dbReference>
<dbReference type="PROSITE" id="PS00622">
    <property type="entry name" value="HTH_LUXR_1"/>
    <property type="match status" value="1"/>
</dbReference>
<dbReference type="InterPro" id="IPR036388">
    <property type="entry name" value="WH-like_DNA-bd_sf"/>
</dbReference>
<dbReference type="InterPro" id="IPR016032">
    <property type="entry name" value="Sig_transdc_resp-reg_C-effctor"/>
</dbReference>
<name>A0ABU2NKV4_9PSEU</name>
<dbReference type="CDD" id="cd06170">
    <property type="entry name" value="LuxR_C_like"/>
    <property type="match status" value="1"/>
</dbReference>
<evidence type="ECO:0000256" key="1">
    <source>
        <dbReference type="ARBA" id="ARBA00023015"/>
    </source>
</evidence>
<dbReference type="PANTHER" id="PTHR44688">
    <property type="entry name" value="DNA-BINDING TRANSCRIPTIONAL ACTIVATOR DEVR_DOSR"/>
    <property type="match status" value="1"/>
</dbReference>
<proteinExistence type="predicted"/>
<dbReference type="SUPFAM" id="SSF46894">
    <property type="entry name" value="C-terminal effector domain of the bipartite response regulators"/>
    <property type="match status" value="1"/>
</dbReference>
<evidence type="ECO:0000313" key="5">
    <source>
        <dbReference type="EMBL" id="MDT0353648.1"/>
    </source>
</evidence>
<accession>A0ABU2NKV4</accession>
<dbReference type="Gene3D" id="1.10.10.10">
    <property type="entry name" value="Winged helix-like DNA-binding domain superfamily/Winged helix DNA-binding domain"/>
    <property type="match status" value="1"/>
</dbReference>
<dbReference type="SMART" id="SM00421">
    <property type="entry name" value="HTH_LUXR"/>
    <property type="match status" value="1"/>
</dbReference>
<sequence length="263" mass="28735">MDAERDWLELMGHVMAAPLTALPEERLASALRATFDAPACCFHARSDARTVVQRIYPPTMFSAAVQAEWVRLCVEVPTCHPLLRHYLATGDLTPQQVADVSSGLAGPRARAQWAELSRSYDIEHQLAIPLPPGTEGMRWFVLGRPAAFSAERMHLARRVQKLIAGLDRQAAALRQWQHRAPALDAGAVAADIRLTPRELSVLTLVADGLTAGAVARRLLVAERTVHKHLERAYSKLGVSDRVSAVLRAQGLGILPESALAMAR</sequence>
<comment type="caution">
    <text evidence="5">The sequence shown here is derived from an EMBL/GenBank/DDBJ whole genome shotgun (WGS) entry which is preliminary data.</text>
</comment>
<evidence type="ECO:0000256" key="2">
    <source>
        <dbReference type="ARBA" id="ARBA00023125"/>
    </source>
</evidence>
<dbReference type="Pfam" id="PF00196">
    <property type="entry name" value="GerE"/>
    <property type="match status" value="1"/>
</dbReference>
<dbReference type="PRINTS" id="PR00038">
    <property type="entry name" value="HTHLUXR"/>
</dbReference>
<dbReference type="PROSITE" id="PS50043">
    <property type="entry name" value="HTH_LUXR_2"/>
    <property type="match status" value="1"/>
</dbReference>
<evidence type="ECO:0000313" key="6">
    <source>
        <dbReference type="Proteomes" id="UP001183202"/>
    </source>
</evidence>